<reference evidence="1" key="1">
    <citation type="submission" date="2019-03" db="EMBL/GenBank/DDBJ databases">
        <title>Single cell metagenomics reveals metabolic interactions within the superorganism composed of flagellate Streblomastix strix and complex community of Bacteroidetes bacteria on its surface.</title>
        <authorList>
            <person name="Treitli S.C."/>
            <person name="Kolisko M."/>
            <person name="Husnik F."/>
            <person name="Keeling P."/>
            <person name="Hampl V."/>
        </authorList>
    </citation>
    <scope>NUCLEOTIDE SEQUENCE</scope>
    <source>
        <strain evidence="1">STM</strain>
    </source>
</reference>
<sequence length="69" mass="7890">MRYCVCVGGNSLGEPNSYDIKHFSEFQRGKNDQPDVKKIAHCVLCGRIKHVCLSYHRETQSARHCDILP</sequence>
<organism evidence="1">
    <name type="scientific">termite gut metagenome</name>
    <dbReference type="NCBI Taxonomy" id="433724"/>
    <lineage>
        <taxon>unclassified sequences</taxon>
        <taxon>metagenomes</taxon>
        <taxon>organismal metagenomes</taxon>
    </lineage>
</organism>
<accession>A0A5J4R1M9</accession>
<gene>
    <name evidence="1" type="ORF">EZS27_023027</name>
</gene>
<evidence type="ECO:0000313" key="1">
    <source>
        <dbReference type="EMBL" id="KAA6328037.1"/>
    </source>
</evidence>
<comment type="caution">
    <text evidence="1">The sequence shown here is derived from an EMBL/GenBank/DDBJ whole genome shotgun (WGS) entry which is preliminary data.</text>
</comment>
<protein>
    <submittedName>
        <fullName evidence="1">Uncharacterized protein</fullName>
    </submittedName>
</protein>
<dbReference type="EMBL" id="SNRY01001887">
    <property type="protein sequence ID" value="KAA6328037.1"/>
    <property type="molecule type" value="Genomic_DNA"/>
</dbReference>
<dbReference type="AlphaFoldDB" id="A0A5J4R1M9"/>
<proteinExistence type="predicted"/>
<name>A0A5J4R1M9_9ZZZZ</name>